<dbReference type="InterPro" id="IPR032710">
    <property type="entry name" value="NTF2-like_dom_sf"/>
</dbReference>
<dbReference type="Pfam" id="PF12680">
    <property type="entry name" value="SnoaL_2"/>
    <property type="match status" value="1"/>
</dbReference>
<proteinExistence type="predicted"/>
<dbReference type="RefSeq" id="XP_046069563.1">
    <property type="nucleotide sequence ID" value="XM_046222222.1"/>
</dbReference>
<evidence type="ECO:0000259" key="1">
    <source>
        <dbReference type="Pfam" id="PF12680"/>
    </source>
</evidence>
<sequence>MSSEDIHSQAISWLKNFHKHMDALDASIAIPKLFAEDCTVSFAGQPPLTGQAEILDFFNTQFPTLELMQHTIKHVDVLPDRIYQEANIRYIIKNDPEKKEIDIKGIAIFGKKPDEDKLRFFTVYLDPSPIKERAEAVFGSKA</sequence>
<evidence type="ECO:0000313" key="3">
    <source>
        <dbReference type="Proteomes" id="UP001201262"/>
    </source>
</evidence>
<dbReference type="Proteomes" id="UP001201262">
    <property type="component" value="Unassembled WGS sequence"/>
</dbReference>
<name>A0AAD4PTT7_9EURO</name>
<dbReference type="SUPFAM" id="SSF54427">
    <property type="entry name" value="NTF2-like"/>
    <property type="match status" value="1"/>
</dbReference>
<dbReference type="EMBL" id="JAJTJA010000009">
    <property type="protein sequence ID" value="KAH8693893.1"/>
    <property type="molecule type" value="Genomic_DNA"/>
</dbReference>
<comment type="caution">
    <text evidence="2">The sequence shown here is derived from an EMBL/GenBank/DDBJ whole genome shotgun (WGS) entry which is preliminary data.</text>
</comment>
<dbReference type="InterPro" id="IPR037401">
    <property type="entry name" value="SnoaL-like"/>
</dbReference>
<protein>
    <recommendedName>
        <fullName evidence="1">SnoaL-like domain-containing protein</fullName>
    </recommendedName>
</protein>
<dbReference type="GeneID" id="70252509"/>
<reference evidence="2" key="1">
    <citation type="submission" date="2021-12" db="EMBL/GenBank/DDBJ databases">
        <title>Convergent genome expansion in fungi linked to evolution of root-endophyte symbiosis.</title>
        <authorList>
            <consortium name="DOE Joint Genome Institute"/>
            <person name="Ke Y.-H."/>
            <person name="Bonito G."/>
            <person name="Liao H.-L."/>
            <person name="Looney B."/>
            <person name="Rojas-Flechas A."/>
            <person name="Nash J."/>
            <person name="Hameed K."/>
            <person name="Schadt C."/>
            <person name="Martin F."/>
            <person name="Crous P.W."/>
            <person name="Miettinen O."/>
            <person name="Magnuson J.K."/>
            <person name="Labbe J."/>
            <person name="Jacobson D."/>
            <person name="Doktycz M.J."/>
            <person name="Veneault-Fourrey C."/>
            <person name="Kuo A."/>
            <person name="Mondo S."/>
            <person name="Calhoun S."/>
            <person name="Riley R."/>
            <person name="Ohm R."/>
            <person name="LaButti K."/>
            <person name="Andreopoulos B."/>
            <person name="Pangilinan J."/>
            <person name="Nolan M."/>
            <person name="Tritt A."/>
            <person name="Clum A."/>
            <person name="Lipzen A."/>
            <person name="Daum C."/>
            <person name="Barry K."/>
            <person name="Grigoriev I.V."/>
            <person name="Vilgalys R."/>
        </authorList>
    </citation>
    <scope>NUCLEOTIDE SEQUENCE</scope>
    <source>
        <strain evidence="2">PMI_201</strain>
    </source>
</reference>
<gene>
    <name evidence="2" type="ORF">BGW36DRAFT_463524</name>
</gene>
<dbReference type="AlphaFoldDB" id="A0AAD4PTT7"/>
<accession>A0AAD4PTT7</accession>
<organism evidence="2 3">
    <name type="scientific">Talaromyces proteolyticus</name>
    <dbReference type="NCBI Taxonomy" id="1131652"/>
    <lineage>
        <taxon>Eukaryota</taxon>
        <taxon>Fungi</taxon>
        <taxon>Dikarya</taxon>
        <taxon>Ascomycota</taxon>
        <taxon>Pezizomycotina</taxon>
        <taxon>Eurotiomycetes</taxon>
        <taxon>Eurotiomycetidae</taxon>
        <taxon>Eurotiales</taxon>
        <taxon>Trichocomaceae</taxon>
        <taxon>Talaromyces</taxon>
        <taxon>Talaromyces sect. Bacilispori</taxon>
    </lineage>
</organism>
<dbReference type="Gene3D" id="3.10.450.50">
    <property type="match status" value="1"/>
</dbReference>
<feature type="domain" description="SnoaL-like" evidence="1">
    <location>
        <begin position="22"/>
        <end position="109"/>
    </location>
</feature>
<evidence type="ECO:0000313" key="2">
    <source>
        <dbReference type="EMBL" id="KAH8693893.1"/>
    </source>
</evidence>
<keyword evidence="3" id="KW-1185">Reference proteome</keyword>